<evidence type="ECO:0000313" key="3">
    <source>
        <dbReference type="Proteomes" id="UP001302059"/>
    </source>
</evidence>
<feature type="compositionally biased region" description="Basic and acidic residues" evidence="1">
    <location>
        <begin position="1"/>
        <end position="22"/>
    </location>
</feature>
<gene>
    <name evidence="2" type="ORF">QOL99_08220</name>
</gene>
<dbReference type="Proteomes" id="UP001302059">
    <property type="component" value="Unassembled WGS sequence"/>
</dbReference>
<feature type="region of interest" description="Disordered" evidence="1">
    <location>
        <begin position="1"/>
        <end position="23"/>
    </location>
</feature>
<evidence type="ECO:0000313" key="2">
    <source>
        <dbReference type="EMBL" id="MDL2344136.1"/>
    </source>
</evidence>
<protein>
    <submittedName>
        <fullName evidence="2">Uncharacterized protein</fullName>
    </submittedName>
</protein>
<dbReference type="RefSeq" id="WP_285522913.1">
    <property type="nucleotide sequence ID" value="NZ_JASNGB010000060.1"/>
</dbReference>
<sequence length="85" mass="9456">MQRDPFEAFLAERTRPGGRDDQPGTVLVWRNAAGAVEHAAVTLGGGWALHKPSQTWRSARVVLPVRDLIRGSRTPGWRLSRVSLR</sequence>
<reference evidence="2 3" key="1">
    <citation type="submission" date="2023-05" db="EMBL/GenBank/DDBJ databases">
        <authorList>
            <person name="Gao F."/>
        </authorList>
    </citation>
    <scope>NUCLEOTIDE SEQUENCE [LARGE SCALE GENOMIC DNA]</scope>
    <source>
        <strain evidence="2 3">MIMF12</strain>
    </source>
</reference>
<dbReference type="EMBL" id="JASNGB010000060">
    <property type="protein sequence ID" value="MDL2344136.1"/>
    <property type="molecule type" value="Genomic_DNA"/>
</dbReference>
<keyword evidence="3" id="KW-1185">Reference proteome</keyword>
<name>A0ABT7JGF5_9DEIO</name>
<accession>A0ABT7JGF5</accession>
<comment type="caution">
    <text evidence="2">The sequence shown here is derived from an EMBL/GenBank/DDBJ whole genome shotgun (WGS) entry which is preliminary data.</text>
</comment>
<proteinExistence type="predicted"/>
<organism evidence="2 3">
    <name type="scientific">Deinococcus rhizophilus</name>
    <dbReference type="NCBI Taxonomy" id="3049544"/>
    <lineage>
        <taxon>Bacteria</taxon>
        <taxon>Thermotogati</taxon>
        <taxon>Deinococcota</taxon>
        <taxon>Deinococci</taxon>
        <taxon>Deinococcales</taxon>
        <taxon>Deinococcaceae</taxon>
        <taxon>Deinococcus</taxon>
    </lineage>
</organism>
<evidence type="ECO:0000256" key="1">
    <source>
        <dbReference type="SAM" id="MobiDB-lite"/>
    </source>
</evidence>